<dbReference type="EMBL" id="PUBV01000021">
    <property type="protein sequence ID" value="PWB06648.1"/>
    <property type="molecule type" value="Genomic_DNA"/>
</dbReference>
<accession>A0A2V1IWI1</accession>
<keyword evidence="2" id="KW-1185">Reference proteome</keyword>
<evidence type="ECO:0000313" key="2">
    <source>
        <dbReference type="Proteomes" id="UP000244925"/>
    </source>
</evidence>
<proteinExistence type="predicted"/>
<organism evidence="1 2">
    <name type="scientific">Paramuribaculum intestinale</name>
    <dbReference type="NCBI Taxonomy" id="2094151"/>
    <lineage>
        <taxon>Bacteria</taxon>
        <taxon>Pseudomonadati</taxon>
        <taxon>Bacteroidota</taxon>
        <taxon>Bacteroidia</taxon>
        <taxon>Bacteroidales</taxon>
        <taxon>Muribaculaceae</taxon>
        <taxon>Paramuribaculum</taxon>
    </lineage>
</organism>
<dbReference type="AlphaFoldDB" id="A0A2V1IWI1"/>
<gene>
    <name evidence="1" type="ORF">C5O25_09625</name>
</gene>
<reference evidence="2" key="1">
    <citation type="submission" date="2018-02" db="EMBL/GenBank/DDBJ databases">
        <authorList>
            <person name="Clavel T."/>
            <person name="Strowig T."/>
        </authorList>
    </citation>
    <scope>NUCLEOTIDE SEQUENCE [LARGE SCALE GENOMIC DNA]</scope>
    <source>
        <strain evidence="2">DSM 100764</strain>
    </source>
</reference>
<comment type="caution">
    <text evidence="1">The sequence shown here is derived from an EMBL/GenBank/DDBJ whole genome shotgun (WGS) entry which is preliminary data.</text>
</comment>
<name>A0A2V1IWI1_9BACT</name>
<sequence length="66" mass="7433">MQDIMFRSILLSVVLLAMFGCKSGVENVDVINVDDSQILVCDYGDVDQTLDVKFSTLMDSIRIVRF</sequence>
<evidence type="ECO:0000313" key="1">
    <source>
        <dbReference type="EMBL" id="PWB06648.1"/>
    </source>
</evidence>
<protein>
    <submittedName>
        <fullName evidence="1">Uncharacterized protein</fullName>
    </submittedName>
</protein>
<dbReference type="Proteomes" id="UP000244925">
    <property type="component" value="Unassembled WGS sequence"/>
</dbReference>
<dbReference type="PROSITE" id="PS51257">
    <property type="entry name" value="PROKAR_LIPOPROTEIN"/>
    <property type="match status" value="1"/>
</dbReference>